<accession>A0A914VXJ3</accession>
<dbReference type="InterPro" id="IPR000352">
    <property type="entry name" value="Pep_chain_release_fac_I"/>
</dbReference>
<keyword evidence="7" id="KW-1185">Reference proteome</keyword>
<evidence type="ECO:0000313" key="7">
    <source>
        <dbReference type="Proteomes" id="UP000887566"/>
    </source>
</evidence>
<evidence type="ECO:0000256" key="4">
    <source>
        <dbReference type="ARBA" id="ARBA00041531"/>
    </source>
</evidence>
<dbReference type="GO" id="GO:0070126">
    <property type="term" value="P:mitochondrial translational termination"/>
    <property type="evidence" value="ECO:0007669"/>
    <property type="project" value="TreeGrafter"/>
</dbReference>
<evidence type="ECO:0000256" key="2">
    <source>
        <dbReference type="ARBA" id="ARBA00038225"/>
    </source>
</evidence>
<reference evidence="8" key="1">
    <citation type="submission" date="2022-11" db="UniProtKB">
        <authorList>
            <consortium name="WormBaseParasite"/>
        </authorList>
    </citation>
    <scope>IDENTIFICATION</scope>
</reference>
<dbReference type="AlphaFoldDB" id="A0A914VXJ3"/>
<dbReference type="GO" id="GO:0004045">
    <property type="term" value="F:peptidyl-tRNA hydrolase activity"/>
    <property type="evidence" value="ECO:0007669"/>
    <property type="project" value="UniProtKB-EC"/>
</dbReference>
<dbReference type="WBParaSite" id="PSAMB.scaffold2771size21366.g19096.t1">
    <property type="protein sequence ID" value="PSAMB.scaffold2771size21366.g19096.t1"/>
    <property type="gene ID" value="PSAMB.scaffold2771size21366.g19096"/>
</dbReference>
<evidence type="ECO:0000256" key="1">
    <source>
        <dbReference type="ARBA" id="ARBA00013260"/>
    </source>
</evidence>
<comment type="similarity">
    <text evidence="2">Belongs to the prokaryotic/mitochondrial release factor family. Mitochondrion-specific ribosomal protein mL62 subfamily.</text>
</comment>
<dbReference type="Gene3D" id="3.30.160.20">
    <property type="match status" value="1"/>
</dbReference>
<organism evidence="7 8">
    <name type="scientific">Plectus sambesii</name>
    <dbReference type="NCBI Taxonomy" id="2011161"/>
    <lineage>
        <taxon>Eukaryota</taxon>
        <taxon>Metazoa</taxon>
        <taxon>Ecdysozoa</taxon>
        <taxon>Nematoda</taxon>
        <taxon>Chromadorea</taxon>
        <taxon>Plectida</taxon>
        <taxon>Plectina</taxon>
        <taxon>Plectoidea</taxon>
        <taxon>Plectidae</taxon>
        <taxon>Plectus</taxon>
    </lineage>
</organism>
<dbReference type="Proteomes" id="UP000887566">
    <property type="component" value="Unplaced"/>
</dbReference>
<evidence type="ECO:0000259" key="6">
    <source>
        <dbReference type="Pfam" id="PF00472"/>
    </source>
</evidence>
<feature type="region of interest" description="Disordered" evidence="5">
    <location>
        <begin position="178"/>
        <end position="197"/>
    </location>
</feature>
<dbReference type="PANTHER" id="PTHR11075">
    <property type="entry name" value="PEPTIDE CHAIN RELEASE FACTOR"/>
    <property type="match status" value="1"/>
</dbReference>
<dbReference type="EC" id="3.1.1.29" evidence="1"/>
<proteinExistence type="inferred from homology"/>
<dbReference type="Pfam" id="PF00472">
    <property type="entry name" value="RF-1"/>
    <property type="match status" value="1"/>
</dbReference>
<evidence type="ECO:0000256" key="5">
    <source>
        <dbReference type="SAM" id="MobiDB-lite"/>
    </source>
</evidence>
<feature type="domain" description="Prokaryotic-type class I peptide chain release factors" evidence="6">
    <location>
        <begin position="59"/>
        <end position="193"/>
    </location>
</feature>
<dbReference type="InterPro" id="IPR052104">
    <property type="entry name" value="Mito_Release_Factor_mL62"/>
</dbReference>
<evidence type="ECO:0000313" key="8">
    <source>
        <dbReference type="WBParaSite" id="PSAMB.scaffold2771size21366.g19096.t1"/>
    </source>
</evidence>
<protein>
    <recommendedName>
        <fullName evidence="3">Large ribosomal subunit protein mL62</fullName>
        <ecNumber evidence="1">3.1.1.29</ecNumber>
    </recommendedName>
    <alternativeName>
        <fullName evidence="4">Peptidyl-tRNA hydrolase ICT1, mitochondrial</fullName>
    </alternativeName>
</protein>
<dbReference type="GO" id="GO:0016150">
    <property type="term" value="F:translation release factor activity, codon nonspecific"/>
    <property type="evidence" value="ECO:0007669"/>
    <property type="project" value="TreeGrafter"/>
</dbReference>
<sequence>MIATMRGVVVARRVGPLRCLYSQFRGAYNVESLHPQQSSSAIPKVPASPSDNPLQFNGYIPTEEIDKSFSTSSGPGGQHVNRVATRAIIRFNVRTAKWLSDDLKKRLTERYSHRINIEGDLIIASERTRKQHLNLADCFDKLRTAVYECSEELTKENRQPDPEKVEELRLRQEQANRMRLLEKRRHSMKKESRAKDF</sequence>
<name>A0A914VXJ3_9BILA</name>
<dbReference type="GO" id="GO:0005762">
    <property type="term" value="C:mitochondrial large ribosomal subunit"/>
    <property type="evidence" value="ECO:0007669"/>
    <property type="project" value="TreeGrafter"/>
</dbReference>
<evidence type="ECO:0000256" key="3">
    <source>
        <dbReference type="ARBA" id="ARBA00039441"/>
    </source>
</evidence>
<dbReference type="SUPFAM" id="SSF110916">
    <property type="entry name" value="Peptidyl-tRNA hydrolase domain-like"/>
    <property type="match status" value="1"/>
</dbReference>
<dbReference type="PANTHER" id="PTHR11075:SF54">
    <property type="entry name" value="LARGE RIBOSOMAL SUBUNIT PROTEIN ML62"/>
    <property type="match status" value="1"/>
</dbReference>
<dbReference type="FunFam" id="3.30.160.20:FF:000046">
    <property type="entry name" value="Peptidyl-tRNA hydrolase ICT1"/>
    <property type="match status" value="1"/>
</dbReference>